<evidence type="ECO:0000313" key="2">
    <source>
        <dbReference type="EMBL" id="KAA2243626.1"/>
    </source>
</evidence>
<feature type="transmembrane region" description="Helical" evidence="1">
    <location>
        <begin position="320"/>
        <end position="336"/>
    </location>
</feature>
<accession>A0A5B2VZE5</accession>
<protein>
    <recommendedName>
        <fullName evidence="4">Dolichyl-phosphate-mannose-protein mannosyltransferase</fullName>
    </recommendedName>
</protein>
<reference evidence="2 3" key="1">
    <citation type="submission" date="2019-09" db="EMBL/GenBank/DDBJ databases">
        <title>Chitinophaga ginsengihumi sp. nov., isolated from soil of ginseng rhizosphere.</title>
        <authorList>
            <person name="Lee J."/>
        </authorList>
    </citation>
    <scope>NUCLEOTIDE SEQUENCE [LARGE SCALE GENOMIC DNA]</scope>
    <source>
        <strain evidence="2 3">BN140078</strain>
    </source>
</reference>
<sequence length="502" mass="57736">MNNSNFKKPALWIAFIAYTLLFACAMFHHEMWGDEYHSWNIAKSSSSLGELMTNIRYEGHPPAWYLILWTISKFSHQLVWVQTIHLLIAVAAVFVLLFFSTIPVFTRVWFPFSYYLLFEFTTLSRNYAIGILIACCICVIIRRQFKYQRLLYYALLILLASTHLLGILLAGSLHLYFLLLNKERGQPNKALLLHGVAGILLGLSALWFIFPPADSILHPQAFLQRHWQLPAQLATILYAPLRSLMPIPAWWNHHWWNTQFLLEAQGQYPFLKIVSALCSVGLLACAFAVLRGNRKSLALFGLNVLFTFGTATVFPLTSTRYVGFIFIGFMVAWWLYTSETPVNRRQQWLVSMLLFIQLAGAGVALQQDLKYPFSNAWAVKRMVAEVPQGQQLVTDYWGMIAVSAFADKPTYCVNQEKVMSYLMWKKGEFMNVPGGVNPHYKGVNTFLQQQGLRQVYMITTYSPQVLQERDSVFTQGFHSELLDKEEGGIDRYGDFYLYKISR</sequence>
<feature type="transmembrane region" description="Helical" evidence="1">
    <location>
        <begin position="84"/>
        <end position="106"/>
    </location>
</feature>
<feature type="transmembrane region" description="Helical" evidence="1">
    <location>
        <begin position="127"/>
        <end position="145"/>
    </location>
</feature>
<proteinExistence type="predicted"/>
<evidence type="ECO:0000313" key="3">
    <source>
        <dbReference type="Proteomes" id="UP000324611"/>
    </source>
</evidence>
<keyword evidence="3" id="KW-1185">Reference proteome</keyword>
<feature type="transmembrane region" description="Helical" evidence="1">
    <location>
        <begin position="348"/>
        <end position="365"/>
    </location>
</feature>
<comment type="caution">
    <text evidence="2">The sequence shown here is derived from an EMBL/GenBank/DDBJ whole genome shotgun (WGS) entry which is preliminary data.</text>
</comment>
<organism evidence="2 3">
    <name type="scientific">Chitinophaga agrisoli</name>
    <dbReference type="NCBI Taxonomy" id="2607653"/>
    <lineage>
        <taxon>Bacteria</taxon>
        <taxon>Pseudomonadati</taxon>
        <taxon>Bacteroidota</taxon>
        <taxon>Chitinophagia</taxon>
        <taxon>Chitinophagales</taxon>
        <taxon>Chitinophagaceae</taxon>
        <taxon>Chitinophaga</taxon>
    </lineage>
</organism>
<evidence type="ECO:0000256" key="1">
    <source>
        <dbReference type="SAM" id="Phobius"/>
    </source>
</evidence>
<feature type="transmembrane region" description="Helical" evidence="1">
    <location>
        <begin position="151"/>
        <end position="179"/>
    </location>
</feature>
<dbReference type="PROSITE" id="PS51257">
    <property type="entry name" value="PROKAR_LIPOPROTEIN"/>
    <property type="match status" value="1"/>
</dbReference>
<dbReference type="EMBL" id="VUOC01000002">
    <property type="protein sequence ID" value="KAA2243626.1"/>
    <property type="molecule type" value="Genomic_DNA"/>
</dbReference>
<dbReference type="RefSeq" id="WP_149838501.1">
    <property type="nucleotide sequence ID" value="NZ_VUOC01000002.1"/>
</dbReference>
<keyword evidence="1" id="KW-1133">Transmembrane helix</keyword>
<evidence type="ECO:0008006" key="4">
    <source>
        <dbReference type="Google" id="ProtNLM"/>
    </source>
</evidence>
<gene>
    <name evidence="2" type="ORF">F0L74_14175</name>
</gene>
<keyword evidence="1" id="KW-0472">Membrane</keyword>
<name>A0A5B2VZE5_9BACT</name>
<keyword evidence="1" id="KW-0812">Transmembrane</keyword>
<reference evidence="2 3" key="2">
    <citation type="submission" date="2019-09" db="EMBL/GenBank/DDBJ databases">
        <authorList>
            <person name="Jin C."/>
        </authorList>
    </citation>
    <scope>NUCLEOTIDE SEQUENCE [LARGE SCALE GENOMIC DNA]</scope>
    <source>
        <strain evidence="2 3">BN140078</strain>
    </source>
</reference>
<feature type="transmembrane region" description="Helical" evidence="1">
    <location>
        <begin position="191"/>
        <end position="210"/>
    </location>
</feature>
<feature type="transmembrane region" description="Helical" evidence="1">
    <location>
        <begin position="270"/>
        <end position="290"/>
    </location>
</feature>
<feature type="transmembrane region" description="Helical" evidence="1">
    <location>
        <begin position="297"/>
        <end position="314"/>
    </location>
</feature>
<dbReference type="Proteomes" id="UP000324611">
    <property type="component" value="Unassembled WGS sequence"/>
</dbReference>
<dbReference type="AlphaFoldDB" id="A0A5B2VZE5"/>
<feature type="transmembrane region" description="Helical" evidence="1">
    <location>
        <begin position="12"/>
        <end position="29"/>
    </location>
</feature>